<keyword evidence="3" id="KW-1185">Reference proteome</keyword>
<keyword evidence="1" id="KW-0812">Transmembrane</keyword>
<evidence type="ECO:0000313" key="3">
    <source>
        <dbReference type="Proteomes" id="UP000646911"/>
    </source>
</evidence>
<reference evidence="2 3" key="1">
    <citation type="submission" date="2020-08" db="EMBL/GenBank/DDBJ databases">
        <title>Novel species isolated from subtropical streams in China.</title>
        <authorList>
            <person name="Lu H."/>
        </authorList>
    </citation>
    <scope>NUCLEOTIDE SEQUENCE [LARGE SCALE GENOMIC DNA]</scope>
    <source>
        <strain evidence="2 3">NL8W</strain>
    </source>
</reference>
<dbReference type="Proteomes" id="UP000646911">
    <property type="component" value="Unassembled WGS sequence"/>
</dbReference>
<evidence type="ECO:0000313" key="2">
    <source>
        <dbReference type="EMBL" id="MBC3908773.1"/>
    </source>
</evidence>
<gene>
    <name evidence="2" type="ORF">H8L47_14525</name>
</gene>
<feature type="transmembrane region" description="Helical" evidence="1">
    <location>
        <begin position="68"/>
        <end position="86"/>
    </location>
</feature>
<evidence type="ECO:0008006" key="4">
    <source>
        <dbReference type="Google" id="ProtNLM"/>
    </source>
</evidence>
<proteinExistence type="predicted"/>
<sequence length="96" mass="10857">MLRPQDNDLLLDHFYLHSDFRQCGLDSEAINLVLAEADAQGKIFHAGALRASDANRFTFAMVSFYVKWPSLIITIFVVHSLIQVGANSLRIRTHDL</sequence>
<comment type="caution">
    <text evidence="2">The sequence shown here is derived from an EMBL/GenBank/DDBJ whole genome shotgun (WGS) entry which is preliminary data.</text>
</comment>
<keyword evidence="1" id="KW-1133">Transmembrane helix</keyword>
<accession>A0ABR6ZAJ0</accession>
<organism evidence="2 3">
    <name type="scientific">Undibacterium umbellatum</name>
    <dbReference type="NCBI Taxonomy" id="2762300"/>
    <lineage>
        <taxon>Bacteria</taxon>
        <taxon>Pseudomonadati</taxon>
        <taxon>Pseudomonadota</taxon>
        <taxon>Betaproteobacteria</taxon>
        <taxon>Burkholderiales</taxon>
        <taxon>Oxalobacteraceae</taxon>
        <taxon>Undibacterium</taxon>
    </lineage>
</organism>
<keyword evidence="1" id="KW-0472">Membrane</keyword>
<dbReference type="EMBL" id="JACOFX010000007">
    <property type="protein sequence ID" value="MBC3908773.1"/>
    <property type="molecule type" value="Genomic_DNA"/>
</dbReference>
<evidence type="ECO:0000256" key="1">
    <source>
        <dbReference type="SAM" id="Phobius"/>
    </source>
</evidence>
<protein>
    <recommendedName>
        <fullName evidence="4">N-acetyltransferase domain-containing protein</fullName>
    </recommendedName>
</protein>
<dbReference type="RefSeq" id="WP_186954523.1">
    <property type="nucleotide sequence ID" value="NZ_JACOFX010000007.1"/>
</dbReference>
<name>A0ABR6ZAJ0_9BURK</name>